<name>A0A1E8GMT1_9LACT</name>
<dbReference type="OrthoDB" id="2243522at2"/>
<dbReference type="EMBL" id="MKIR01000012">
    <property type="protein sequence ID" value="OFI49542.1"/>
    <property type="molecule type" value="Genomic_DNA"/>
</dbReference>
<dbReference type="RefSeq" id="WP_070792059.1">
    <property type="nucleotide sequence ID" value="NZ_MKIR01000012.1"/>
</dbReference>
<gene>
    <name evidence="1" type="ORF">BG261_02895</name>
</gene>
<organism evidence="1 2">
    <name type="scientific">Floricoccus tropicus</name>
    <dbReference type="NCBI Taxonomy" id="1859473"/>
    <lineage>
        <taxon>Bacteria</taxon>
        <taxon>Bacillati</taxon>
        <taxon>Bacillota</taxon>
        <taxon>Bacilli</taxon>
        <taxon>Lactobacillales</taxon>
        <taxon>Streptococcaceae</taxon>
        <taxon>Floricoccus</taxon>
    </lineage>
</organism>
<evidence type="ECO:0000313" key="2">
    <source>
        <dbReference type="Proteomes" id="UP000178622"/>
    </source>
</evidence>
<comment type="caution">
    <text evidence="1">The sequence shown here is derived from an EMBL/GenBank/DDBJ whole genome shotgun (WGS) entry which is preliminary data.</text>
</comment>
<dbReference type="InterPro" id="IPR012455">
    <property type="entry name" value="DUF1660"/>
</dbReference>
<reference evidence="2" key="1">
    <citation type="submission" date="2016-09" db="EMBL/GenBank/DDBJ databases">
        <title>Draft genome sequence of a novel species of the family Streptococcaceae isolated from flowers.</title>
        <authorList>
            <person name="Chuah L.-O."/>
            <person name="Yap K.-P."/>
            <person name="Thong K.L."/>
            <person name="Liong M.T."/>
            <person name="Ahmad R."/>
            <person name="Rusul G."/>
        </authorList>
    </citation>
    <scope>NUCLEOTIDE SEQUENCE [LARGE SCALE GENOMIC DNA]</scope>
    <source>
        <strain evidence="2">DF1</strain>
    </source>
</reference>
<keyword evidence="2" id="KW-1185">Reference proteome</keyword>
<dbReference type="AlphaFoldDB" id="A0A1E8GMT1"/>
<dbReference type="Pfam" id="PF07874">
    <property type="entry name" value="DUF1660"/>
    <property type="match status" value="1"/>
</dbReference>
<dbReference type="Proteomes" id="UP000178622">
    <property type="component" value="Unassembled WGS sequence"/>
</dbReference>
<accession>A0A1E8GMT1</accession>
<dbReference type="STRING" id="1859473.BG261_02895"/>
<protein>
    <submittedName>
        <fullName evidence="1">Uncharacterized protein</fullName>
    </submittedName>
</protein>
<sequence length="76" mass="9003">MKLLCKIFGHKLAFDPISDVRPYCSRCRYQNYALDIQFKNSVNNIMNSDLTRDEKLKEMRKAGSQLEDEIKKSFRL</sequence>
<proteinExistence type="predicted"/>
<evidence type="ECO:0000313" key="1">
    <source>
        <dbReference type="EMBL" id="OFI49542.1"/>
    </source>
</evidence>